<dbReference type="PRINTS" id="PR00682">
    <property type="entry name" value="IPNSYNTHASE"/>
</dbReference>
<gene>
    <name evidence="12" type="ORF">POL58_02200</name>
</gene>
<comment type="caution">
    <text evidence="12">The sequence shown here is derived from an EMBL/GenBank/DDBJ whole genome shotgun (WGS) entry which is preliminary data.</text>
</comment>
<dbReference type="EC" id="1.13.12.19" evidence="3"/>
<dbReference type="InterPro" id="IPR044861">
    <property type="entry name" value="IPNS-like_FE2OG_OXY"/>
</dbReference>
<dbReference type="InterPro" id="IPR005123">
    <property type="entry name" value="Oxoglu/Fe-dep_dioxygenase_dom"/>
</dbReference>
<proteinExistence type="inferred from homology"/>
<evidence type="ECO:0000256" key="4">
    <source>
        <dbReference type="ARBA" id="ARBA00019045"/>
    </source>
</evidence>
<evidence type="ECO:0000256" key="1">
    <source>
        <dbReference type="ARBA" id="ARBA00004767"/>
    </source>
</evidence>
<evidence type="ECO:0000256" key="2">
    <source>
        <dbReference type="ARBA" id="ARBA00012293"/>
    </source>
</evidence>
<dbReference type="EMBL" id="JAQNDN010000001">
    <property type="protein sequence ID" value="MDC0666522.1"/>
    <property type="molecule type" value="Genomic_DNA"/>
</dbReference>
<comment type="catalytic activity">
    <reaction evidence="8">
        <text>2-oxoglutarate + O2 + 2 H(+) = ethene + 3 CO2 + H2O</text>
        <dbReference type="Rhea" id="RHEA:31523"/>
        <dbReference type="ChEBI" id="CHEBI:15377"/>
        <dbReference type="ChEBI" id="CHEBI:15378"/>
        <dbReference type="ChEBI" id="CHEBI:15379"/>
        <dbReference type="ChEBI" id="CHEBI:16526"/>
        <dbReference type="ChEBI" id="CHEBI:16810"/>
        <dbReference type="ChEBI" id="CHEBI:18153"/>
        <dbReference type="EC" id="1.13.12.19"/>
    </reaction>
</comment>
<name>A0ABT5AXF1_9BACT</name>
<evidence type="ECO:0000256" key="9">
    <source>
        <dbReference type="ARBA" id="ARBA00049359"/>
    </source>
</evidence>
<keyword evidence="5" id="KW-0266">Ethylene biosynthesis</keyword>
<dbReference type="PANTHER" id="PTHR47990">
    <property type="entry name" value="2-OXOGLUTARATE (2OG) AND FE(II)-DEPENDENT OXYGENASE SUPERFAMILY PROTEIN-RELATED"/>
    <property type="match status" value="1"/>
</dbReference>
<dbReference type="Pfam" id="PF14226">
    <property type="entry name" value="DIOX_N"/>
    <property type="match status" value="1"/>
</dbReference>
<evidence type="ECO:0000256" key="10">
    <source>
        <dbReference type="RuleBase" id="RU003682"/>
    </source>
</evidence>
<organism evidence="12 13">
    <name type="scientific">Nannocystis radixulma</name>
    <dbReference type="NCBI Taxonomy" id="2995305"/>
    <lineage>
        <taxon>Bacteria</taxon>
        <taxon>Pseudomonadati</taxon>
        <taxon>Myxococcota</taxon>
        <taxon>Polyangia</taxon>
        <taxon>Nannocystales</taxon>
        <taxon>Nannocystaceae</taxon>
        <taxon>Nannocystis</taxon>
    </lineage>
</organism>
<evidence type="ECO:0000259" key="11">
    <source>
        <dbReference type="PROSITE" id="PS51471"/>
    </source>
</evidence>
<evidence type="ECO:0000313" key="12">
    <source>
        <dbReference type="EMBL" id="MDC0666522.1"/>
    </source>
</evidence>
<dbReference type="InterPro" id="IPR027443">
    <property type="entry name" value="IPNS-like_sf"/>
</dbReference>
<protein>
    <recommendedName>
        <fullName evidence="4">2-oxoglutarate-dependent ethylene/succinate-forming enzyme</fullName>
        <ecNumber evidence="3">1.13.12.19</ecNumber>
        <ecNumber evidence="2">1.14.20.7</ecNumber>
    </recommendedName>
    <alternativeName>
        <fullName evidence="6">2-oxoglutarate dioxygenase (ethylene-forming)</fullName>
    </alternativeName>
    <alternativeName>
        <fullName evidence="7">2-oxoglutarate/L-arginine monooxygenase/decarboxylase (succinate-forming)</fullName>
    </alternativeName>
</protein>
<dbReference type="Gene3D" id="2.60.120.330">
    <property type="entry name" value="B-lactam Antibiotic, Isopenicillin N Synthase, Chain"/>
    <property type="match status" value="1"/>
</dbReference>
<evidence type="ECO:0000256" key="8">
    <source>
        <dbReference type="ARBA" id="ARBA00047725"/>
    </source>
</evidence>
<keyword evidence="10" id="KW-0560">Oxidoreductase</keyword>
<dbReference type="RefSeq" id="WP_271994101.1">
    <property type="nucleotide sequence ID" value="NZ_JAQNDN010000001.1"/>
</dbReference>
<evidence type="ECO:0000313" key="13">
    <source>
        <dbReference type="Proteomes" id="UP001217838"/>
    </source>
</evidence>
<dbReference type="SUPFAM" id="SSF51197">
    <property type="entry name" value="Clavaminate synthase-like"/>
    <property type="match status" value="1"/>
</dbReference>
<feature type="domain" description="Fe2OG dioxygenase" evidence="11">
    <location>
        <begin position="189"/>
        <end position="298"/>
    </location>
</feature>
<comment type="similarity">
    <text evidence="10">Belongs to the iron/ascorbate-dependent oxidoreductase family.</text>
</comment>
<evidence type="ECO:0000256" key="3">
    <source>
        <dbReference type="ARBA" id="ARBA00012531"/>
    </source>
</evidence>
<evidence type="ECO:0000256" key="5">
    <source>
        <dbReference type="ARBA" id="ARBA00022666"/>
    </source>
</evidence>
<dbReference type="EC" id="1.14.20.7" evidence="2"/>
<dbReference type="Pfam" id="PF03171">
    <property type="entry name" value="2OG-FeII_Oxy"/>
    <property type="match status" value="1"/>
</dbReference>
<sequence length="338" mass="37110">MDSSSENIRAAGSPAVPVIDISPFRDGTDPDGVVCQVADACARIGFLVIEGHGVAPALVDRALAASKQFFALPPAVKANYVADRPDRFRGYFPLLGQSLARSTGDGAAPPDLREYYVINRVGIDLTVPYYSDPAKGTAYSPNIWPDPADAPEFQAAFTDYYTAMEALATTLMQIFALALELPRDAFADKIDRHFTNLVAFRYPPLDREPAPAQLRGGPHADFGSLTIVHGDPIRGLQAWSGGQWHEVPEVPGTFTVNIGDLMAQWTNDRWVSTLHRVANPPRDEWAHERTSLVFFHQPNFDALIECLPSCQGPDEPPKYAPETSGAHLYRKFMAMRVT</sequence>
<comment type="pathway">
    <text evidence="1">Alkene biosynthesis; ethylene biosynthesis via 2-oxoglutarate.</text>
</comment>
<evidence type="ECO:0000256" key="6">
    <source>
        <dbReference type="ARBA" id="ARBA00031011"/>
    </source>
</evidence>
<dbReference type="InterPro" id="IPR050231">
    <property type="entry name" value="Iron_ascorbate_oxido_reductase"/>
</dbReference>
<dbReference type="PROSITE" id="PS51471">
    <property type="entry name" value="FE2OG_OXY"/>
    <property type="match status" value="1"/>
</dbReference>
<keyword evidence="13" id="KW-1185">Reference proteome</keyword>
<evidence type="ECO:0000256" key="7">
    <source>
        <dbReference type="ARBA" id="ARBA00031282"/>
    </source>
</evidence>
<dbReference type="Proteomes" id="UP001217838">
    <property type="component" value="Unassembled WGS sequence"/>
</dbReference>
<accession>A0ABT5AXF1</accession>
<keyword evidence="10" id="KW-0408">Iron</keyword>
<dbReference type="InterPro" id="IPR026992">
    <property type="entry name" value="DIOX_N"/>
</dbReference>
<reference evidence="12 13" key="1">
    <citation type="submission" date="2022-11" db="EMBL/GenBank/DDBJ databases">
        <title>Minimal conservation of predation-associated metabolite biosynthetic gene clusters underscores biosynthetic potential of Myxococcota including descriptions for ten novel species: Archangium lansinium sp. nov., Myxococcus landrumus sp. nov., Nannocystis bai.</title>
        <authorList>
            <person name="Ahearne A."/>
            <person name="Stevens C."/>
            <person name="Dowd S."/>
        </authorList>
    </citation>
    <scope>NUCLEOTIDE SEQUENCE [LARGE SCALE GENOMIC DNA]</scope>
    <source>
        <strain evidence="12 13">NCELM</strain>
    </source>
</reference>
<keyword evidence="10" id="KW-0479">Metal-binding</keyword>
<comment type="catalytic activity">
    <reaction evidence="9">
        <text>L-arginine + 2-oxoglutarate + O2 = guanidine + L-glutamate 5-semialdehyde + succinate + CO2</text>
        <dbReference type="Rhea" id="RHEA:31535"/>
        <dbReference type="ChEBI" id="CHEBI:15379"/>
        <dbReference type="ChEBI" id="CHEBI:16526"/>
        <dbReference type="ChEBI" id="CHEBI:16810"/>
        <dbReference type="ChEBI" id="CHEBI:30031"/>
        <dbReference type="ChEBI" id="CHEBI:30087"/>
        <dbReference type="ChEBI" id="CHEBI:32682"/>
        <dbReference type="ChEBI" id="CHEBI:58066"/>
        <dbReference type="EC" id="1.14.20.7"/>
    </reaction>
</comment>